<dbReference type="GO" id="GO:0016491">
    <property type="term" value="F:oxidoreductase activity"/>
    <property type="evidence" value="ECO:0007669"/>
    <property type="project" value="UniProtKB-KW"/>
</dbReference>
<dbReference type="PRINTS" id="PR00080">
    <property type="entry name" value="SDRFAMILY"/>
</dbReference>
<keyword evidence="2" id="KW-0560">Oxidoreductase</keyword>
<sequence>MKLPGSTIIVTGASSGIGRETARQLARAGANVVLASRNQKALEELVQELEPLPGRRLVVPTDVTDREAVNAMVERTLEEFGAIDVLVNNAGQGLNAPIAEGNLENIRYVFEVNLFGAVHCIQAVAPHMKERRRGVIVNVSSVVGRLASPYSGAYSATKASLNALADSLRMELRPYGIRVTAIYPGYTITGFQRSVLSEMEMPEPSRLVRGVGPEAVAKTILGAVRGGKREAYVSLSDAAAVVLKNFSPRLIDWGMRRLWLSSHDPPKAKER</sequence>
<protein>
    <recommendedName>
        <fullName evidence="3">Ketoreductase domain-containing protein</fullName>
    </recommendedName>
</protein>
<dbReference type="InterPro" id="IPR002347">
    <property type="entry name" value="SDR_fam"/>
</dbReference>
<evidence type="ECO:0000256" key="1">
    <source>
        <dbReference type="ARBA" id="ARBA00006484"/>
    </source>
</evidence>
<dbReference type="PRINTS" id="PR00081">
    <property type="entry name" value="GDHRDH"/>
</dbReference>
<dbReference type="AlphaFoldDB" id="A0A0F9AZE0"/>
<dbReference type="InterPro" id="IPR020904">
    <property type="entry name" value="Sc_DH/Rdtase_CS"/>
</dbReference>
<dbReference type="PANTHER" id="PTHR44196">
    <property type="entry name" value="DEHYDROGENASE/REDUCTASE SDR FAMILY MEMBER 7B"/>
    <property type="match status" value="1"/>
</dbReference>
<comment type="similarity">
    <text evidence="1">Belongs to the short-chain dehydrogenases/reductases (SDR) family.</text>
</comment>
<organism evidence="4">
    <name type="scientific">marine sediment metagenome</name>
    <dbReference type="NCBI Taxonomy" id="412755"/>
    <lineage>
        <taxon>unclassified sequences</taxon>
        <taxon>metagenomes</taxon>
        <taxon>ecological metagenomes</taxon>
    </lineage>
</organism>
<dbReference type="GO" id="GO:0016020">
    <property type="term" value="C:membrane"/>
    <property type="evidence" value="ECO:0007669"/>
    <property type="project" value="TreeGrafter"/>
</dbReference>
<dbReference type="NCBIfam" id="NF004825">
    <property type="entry name" value="PRK06181.1"/>
    <property type="match status" value="1"/>
</dbReference>
<dbReference type="PIRSF" id="PIRSF000126">
    <property type="entry name" value="11-beta-HSD1"/>
    <property type="match status" value="1"/>
</dbReference>
<dbReference type="EMBL" id="LAZR01040338">
    <property type="protein sequence ID" value="KKL14740.1"/>
    <property type="molecule type" value="Genomic_DNA"/>
</dbReference>
<dbReference type="InterPro" id="IPR036291">
    <property type="entry name" value="NAD(P)-bd_dom_sf"/>
</dbReference>
<dbReference type="Gene3D" id="3.40.50.720">
    <property type="entry name" value="NAD(P)-binding Rossmann-like Domain"/>
    <property type="match status" value="1"/>
</dbReference>
<evidence type="ECO:0000256" key="2">
    <source>
        <dbReference type="ARBA" id="ARBA00023002"/>
    </source>
</evidence>
<gene>
    <name evidence="4" type="ORF">LCGC14_2512640</name>
</gene>
<proteinExistence type="inferred from homology"/>
<dbReference type="PANTHER" id="PTHR44196:SF1">
    <property type="entry name" value="DEHYDROGENASE_REDUCTASE SDR FAMILY MEMBER 7B"/>
    <property type="match status" value="1"/>
</dbReference>
<accession>A0A0F9AZE0</accession>
<comment type="caution">
    <text evidence="4">The sequence shown here is derived from an EMBL/GenBank/DDBJ whole genome shotgun (WGS) entry which is preliminary data.</text>
</comment>
<evidence type="ECO:0000259" key="3">
    <source>
        <dbReference type="SMART" id="SM00822"/>
    </source>
</evidence>
<dbReference type="FunFam" id="3.40.50.720:FF:000084">
    <property type="entry name" value="Short-chain dehydrogenase reductase"/>
    <property type="match status" value="1"/>
</dbReference>
<dbReference type="SUPFAM" id="SSF51735">
    <property type="entry name" value="NAD(P)-binding Rossmann-fold domains"/>
    <property type="match status" value="1"/>
</dbReference>
<dbReference type="PROSITE" id="PS00061">
    <property type="entry name" value="ADH_SHORT"/>
    <property type="match status" value="1"/>
</dbReference>
<feature type="domain" description="Ketoreductase" evidence="3">
    <location>
        <begin position="6"/>
        <end position="191"/>
    </location>
</feature>
<dbReference type="SMART" id="SM00822">
    <property type="entry name" value="PKS_KR"/>
    <property type="match status" value="1"/>
</dbReference>
<reference evidence="4" key="1">
    <citation type="journal article" date="2015" name="Nature">
        <title>Complex archaea that bridge the gap between prokaryotes and eukaryotes.</title>
        <authorList>
            <person name="Spang A."/>
            <person name="Saw J.H."/>
            <person name="Jorgensen S.L."/>
            <person name="Zaremba-Niedzwiedzka K."/>
            <person name="Martijn J."/>
            <person name="Lind A.E."/>
            <person name="van Eijk R."/>
            <person name="Schleper C."/>
            <person name="Guy L."/>
            <person name="Ettema T.J."/>
        </authorList>
    </citation>
    <scope>NUCLEOTIDE SEQUENCE</scope>
</reference>
<name>A0A0F9AZE0_9ZZZZ</name>
<evidence type="ECO:0000313" key="4">
    <source>
        <dbReference type="EMBL" id="KKL14740.1"/>
    </source>
</evidence>
<dbReference type="InterPro" id="IPR057326">
    <property type="entry name" value="KR_dom"/>
</dbReference>
<dbReference type="Pfam" id="PF00106">
    <property type="entry name" value="adh_short"/>
    <property type="match status" value="1"/>
</dbReference>